<dbReference type="PROSITE" id="PS01032">
    <property type="entry name" value="PPM_1"/>
    <property type="match status" value="1"/>
</dbReference>
<feature type="domain" description="PPM-type phosphatase" evidence="11">
    <location>
        <begin position="23"/>
        <end position="522"/>
    </location>
</feature>
<evidence type="ECO:0000256" key="3">
    <source>
        <dbReference type="ARBA" id="ARBA00013081"/>
    </source>
</evidence>
<feature type="region of interest" description="Disordered" evidence="10">
    <location>
        <begin position="159"/>
        <end position="317"/>
    </location>
</feature>
<feature type="region of interest" description="Disordered" evidence="10">
    <location>
        <begin position="525"/>
        <end position="568"/>
    </location>
</feature>
<dbReference type="InterPro" id="IPR036457">
    <property type="entry name" value="PPM-type-like_dom_sf"/>
</dbReference>
<evidence type="ECO:0000256" key="5">
    <source>
        <dbReference type="ARBA" id="ARBA00022801"/>
    </source>
</evidence>
<dbReference type="InterPro" id="IPR015655">
    <property type="entry name" value="PP2C"/>
</dbReference>
<feature type="compositionally biased region" description="Acidic residues" evidence="10">
    <location>
        <begin position="276"/>
        <end position="317"/>
    </location>
</feature>
<keyword evidence="4" id="KW-0479">Metal-binding</keyword>
<dbReference type="InterPro" id="IPR000222">
    <property type="entry name" value="PP2C_BS"/>
</dbReference>
<protein>
    <recommendedName>
        <fullName evidence="3">protein-serine/threonine phosphatase</fullName>
        <ecNumber evidence="3">3.1.3.16</ecNumber>
    </recommendedName>
</protein>
<dbReference type="AlphaFoldDB" id="A0A2R5LL67"/>
<accession>A0A2R5LL67</accession>
<dbReference type="SUPFAM" id="SSF81606">
    <property type="entry name" value="PP2C-like"/>
    <property type="match status" value="2"/>
</dbReference>
<keyword evidence="7 9" id="KW-0904">Protein phosphatase</keyword>
<evidence type="ECO:0000256" key="6">
    <source>
        <dbReference type="ARBA" id="ARBA00022842"/>
    </source>
</evidence>
<evidence type="ECO:0000256" key="7">
    <source>
        <dbReference type="ARBA" id="ARBA00022912"/>
    </source>
</evidence>
<keyword evidence="8" id="KW-0464">Manganese</keyword>
<evidence type="ECO:0000256" key="1">
    <source>
        <dbReference type="ARBA" id="ARBA00001936"/>
    </source>
</evidence>
<dbReference type="PANTHER" id="PTHR13832">
    <property type="entry name" value="PROTEIN PHOSPHATASE 2C"/>
    <property type="match status" value="1"/>
</dbReference>
<keyword evidence="5 9" id="KW-0378">Hydrolase</keyword>
<dbReference type="GO" id="GO:0004722">
    <property type="term" value="F:protein serine/threonine phosphatase activity"/>
    <property type="evidence" value="ECO:0007669"/>
    <property type="project" value="UniProtKB-EC"/>
</dbReference>
<evidence type="ECO:0000256" key="4">
    <source>
        <dbReference type="ARBA" id="ARBA00022723"/>
    </source>
</evidence>
<comment type="similarity">
    <text evidence="2 9">Belongs to the PP2C family.</text>
</comment>
<evidence type="ECO:0000256" key="10">
    <source>
        <dbReference type="SAM" id="MobiDB-lite"/>
    </source>
</evidence>
<dbReference type="Pfam" id="PF00481">
    <property type="entry name" value="PP2C"/>
    <property type="match status" value="2"/>
</dbReference>
<evidence type="ECO:0000259" key="11">
    <source>
        <dbReference type="PROSITE" id="PS51746"/>
    </source>
</evidence>
<evidence type="ECO:0000256" key="2">
    <source>
        <dbReference type="ARBA" id="ARBA00006702"/>
    </source>
</evidence>
<dbReference type="InterPro" id="IPR001932">
    <property type="entry name" value="PPM-type_phosphatase-like_dom"/>
</dbReference>
<evidence type="ECO:0000313" key="12">
    <source>
        <dbReference type="EMBL" id="MBY10242.1"/>
    </source>
</evidence>
<feature type="compositionally biased region" description="Polar residues" evidence="10">
    <location>
        <begin position="199"/>
        <end position="210"/>
    </location>
</feature>
<dbReference type="PANTHER" id="PTHR13832:SF803">
    <property type="entry name" value="PROTEIN PHOSPHATASE 1G"/>
    <property type="match status" value="1"/>
</dbReference>
<dbReference type="PROSITE" id="PS51746">
    <property type="entry name" value="PPM_2"/>
    <property type="match status" value="1"/>
</dbReference>
<name>A0A2R5LL67_9ACAR</name>
<evidence type="ECO:0000256" key="8">
    <source>
        <dbReference type="ARBA" id="ARBA00023211"/>
    </source>
</evidence>
<dbReference type="EMBL" id="GGLE01006116">
    <property type="protein sequence ID" value="MBY10242.1"/>
    <property type="molecule type" value="Transcribed_RNA"/>
</dbReference>
<evidence type="ECO:0000256" key="9">
    <source>
        <dbReference type="RuleBase" id="RU003465"/>
    </source>
</evidence>
<dbReference type="EC" id="3.1.3.16" evidence="3"/>
<organism evidence="12">
    <name type="scientific">Ornithodoros turicata</name>
    <dbReference type="NCBI Taxonomy" id="34597"/>
    <lineage>
        <taxon>Eukaryota</taxon>
        <taxon>Metazoa</taxon>
        <taxon>Ecdysozoa</taxon>
        <taxon>Arthropoda</taxon>
        <taxon>Chelicerata</taxon>
        <taxon>Arachnida</taxon>
        <taxon>Acari</taxon>
        <taxon>Parasitiformes</taxon>
        <taxon>Ixodida</taxon>
        <taxon>Ixodoidea</taxon>
        <taxon>Argasidae</taxon>
        <taxon>Ornithodorinae</taxon>
        <taxon>Ornithodoros</taxon>
    </lineage>
</organism>
<dbReference type="SMART" id="SM00332">
    <property type="entry name" value="PP2Cc"/>
    <property type="match status" value="1"/>
</dbReference>
<keyword evidence="6" id="KW-0460">Magnesium</keyword>
<sequence>MGAYLSEPVTEKISSDESGKHISYGAASMQGWRINQEDAHNCVIDYDDGDTSFFAVYDGHGGAEVAKYCAMQLPEFIKSLPSYKEGNLETALSEGFLKFDASLVTPEVLIKLKTLTETNSDGDLSGADSTEEDEAGMLEAEADMPIEQVLARYGAKVGMKRGAGKGDEEDDSGEKEEEKEMKLVNGDSSAPEEKEQDKATSPQAQSSSTRESASKAEPGSPSAASSAEPSEQSASCTDQPPSGASESKDDGGEGSSGASGEKSRLRRAKPYTALIMDEEISDSSEDSSESSQDEDEDCAEEEAEEDENDDDEEGESDENNAWALLKKRRAAKQDSLACLDVDAAGYDSGCTAVVGVLKGNKLVVANAGDSRCVVCRSGKAVDMSVDHKPEDVTELRRIKNAGGEVTRDGRVNGGLNLSRAIGDHAYKCNRELGPEEQMITALPDIRTLDIDPETDKFMVLACDGIWNSMSSDEVVDFVAEKLKEGVMPLSKICEMIFDACLAPDTTEDGTGCDNMTCIVVQFHASPSAEDQKKRSAPTNGEEEEDNPKKKSRTGSVAEEPVPNDGGST</sequence>
<proteinExistence type="inferred from homology"/>
<dbReference type="GO" id="GO:0046872">
    <property type="term" value="F:metal ion binding"/>
    <property type="evidence" value="ECO:0007669"/>
    <property type="project" value="UniProtKB-KW"/>
</dbReference>
<comment type="cofactor">
    <cofactor evidence="1">
        <name>Mn(2+)</name>
        <dbReference type="ChEBI" id="CHEBI:29035"/>
    </cofactor>
</comment>
<feature type="compositionally biased region" description="Low complexity" evidence="10">
    <location>
        <begin position="215"/>
        <end position="235"/>
    </location>
</feature>
<dbReference type="Gene3D" id="3.60.40.10">
    <property type="entry name" value="PPM-type phosphatase domain"/>
    <property type="match status" value="2"/>
</dbReference>
<reference evidence="12" key="1">
    <citation type="submission" date="2018-03" db="EMBL/GenBank/DDBJ databases">
        <title>The relapsing fever spirochete Borrelia turicatae persists in the highly oxidative environment of its soft-bodied tick vector.</title>
        <authorList>
            <person name="Bourret T.J."/>
            <person name="Boyle W.K."/>
            <person name="Valenzuela J.G."/>
            <person name="Oliveira F."/>
            <person name="Lopez J.E."/>
        </authorList>
    </citation>
    <scope>NUCLEOTIDE SEQUENCE</scope>
    <source>
        <strain evidence="12">Kansas strain/isolate</strain>
        <tissue evidence="12">Salivary glands</tissue>
    </source>
</reference>
<dbReference type="CDD" id="cd00143">
    <property type="entry name" value="PP2Cc"/>
    <property type="match status" value="1"/>
</dbReference>